<dbReference type="AlphaFoldDB" id="A0A8G1R808"/>
<evidence type="ECO:0000313" key="2">
    <source>
        <dbReference type="EMBL" id="RAH61023.1"/>
    </source>
</evidence>
<keyword evidence="1" id="KW-0472">Membrane</keyword>
<sequence>MNGVSPGSATPPFGEGGPRDWSLHWAGQSSSWSIAFVFWREFAVWGTVHVSTIVWWLICVGKSLIMAPDWLFDWPVSCWCVHCDGRVGSLIYILQFKAVTLLARITGVV</sequence>
<gene>
    <name evidence="2" type="ORF">BO85DRAFT_184927</name>
</gene>
<evidence type="ECO:0000256" key="1">
    <source>
        <dbReference type="SAM" id="Phobius"/>
    </source>
</evidence>
<protein>
    <submittedName>
        <fullName evidence="2">Uncharacterized protein</fullName>
    </submittedName>
</protein>
<dbReference type="GeneID" id="37157779"/>
<proteinExistence type="predicted"/>
<feature type="transmembrane region" description="Helical" evidence="1">
    <location>
        <begin position="42"/>
        <end position="60"/>
    </location>
</feature>
<keyword evidence="3" id="KW-1185">Reference proteome</keyword>
<evidence type="ECO:0000313" key="3">
    <source>
        <dbReference type="Proteomes" id="UP000249526"/>
    </source>
</evidence>
<reference evidence="2 3" key="1">
    <citation type="submission" date="2018-02" db="EMBL/GenBank/DDBJ databases">
        <title>The genomes of Aspergillus section Nigri reveals drivers in fungal speciation.</title>
        <authorList>
            <consortium name="DOE Joint Genome Institute"/>
            <person name="Vesth T.C."/>
            <person name="Nybo J."/>
            <person name="Theobald S."/>
            <person name="Brandl J."/>
            <person name="Frisvad J.C."/>
            <person name="Nielsen K.F."/>
            <person name="Lyhne E.K."/>
            <person name="Kogle M.E."/>
            <person name="Kuo A."/>
            <person name="Riley R."/>
            <person name="Clum A."/>
            <person name="Nolan M."/>
            <person name="Lipzen A."/>
            <person name="Salamov A."/>
            <person name="Henrissat B."/>
            <person name="Wiebenga A."/>
            <person name="De vries R.P."/>
            <person name="Grigoriev I.V."/>
            <person name="Mortensen U.H."/>
            <person name="Andersen M.R."/>
            <person name="Baker S.E."/>
        </authorList>
    </citation>
    <scope>NUCLEOTIDE SEQUENCE [LARGE SCALE GENOMIC DNA]</scope>
    <source>
        <strain evidence="2 3">CBS 112811</strain>
    </source>
</reference>
<accession>A0A8G1R808</accession>
<keyword evidence="1" id="KW-0812">Transmembrane</keyword>
<dbReference type="EMBL" id="KZ825056">
    <property type="protein sequence ID" value="RAH61023.1"/>
    <property type="molecule type" value="Genomic_DNA"/>
</dbReference>
<keyword evidence="1" id="KW-1133">Transmembrane helix</keyword>
<name>A0A8G1R808_9EURO</name>
<dbReference type="RefSeq" id="XP_025518945.1">
    <property type="nucleotide sequence ID" value="XM_025654377.1"/>
</dbReference>
<organism evidence="2 3">
    <name type="scientific">Aspergillus piperis CBS 112811</name>
    <dbReference type="NCBI Taxonomy" id="1448313"/>
    <lineage>
        <taxon>Eukaryota</taxon>
        <taxon>Fungi</taxon>
        <taxon>Dikarya</taxon>
        <taxon>Ascomycota</taxon>
        <taxon>Pezizomycotina</taxon>
        <taxon>Eurotiomycetes</taxon>
        <taxon>Eurotiomycetidae</taxon>
        <taxon>Eurotiales</taxon>
        <taxon>Aspergillaceae</taxon>
        <taxon>Aspergillus</taxon>
        <taxon>Aspergillus subgen. Circumdati</taxon>
    </lineage>
</organism>
<dbReference type="Proteomes" id="UP000249526">
    <property type="component" value="Unassembled WGS sequence"/>
</dbReference>